<evidence type="ECO:0000256" key="2">
    <source>
        <dbReference type="ARBA" id="ARBA00022475"/>
    </source>
</evidence>
<feature type="transmembrane region" description="Helical" evidence="6">
    <location>
        <begin position="21"/>
        <end position="48"/>
    </location>
</feature>
<dbReference type="OrthoDB" id="5711186at2"/>
<dbReference type="PANTHER" id="PTHR30572">
    <property type="entry name" value="MEMBRANE COMPONENT OF TRANSPORTER-RELATED"/>
    <property type="match status" value="1"/>
</dbReference>
<evidence type="ECO:0000256" key="5">
    <source>
        <dbReference type="ARBA" id="ARBA00023136"/>
    </source>
</evidence>
<evidence type="ECO:0000256" key="1">
    <source>
        <dbReference type="ARBA" id="ARBA00004651"/>
    </source>
</evidence>
<dbReference type="Proteomes" id="UP000029843">
    <property type="component" value="Unassembled WGS sequence"/>
</dbReference>
<feature type="transmembrane region" description="Helical" evidence="6">
    <location>
        <begin position="703"/>
        <end position="726"/>
    </location>
</feature>
<dbReference type="GO" id="GO:0022857">
    <property type="term" value="F:transmembrane transporter activity"/>
    <property type="evidence" value="ECO:0007669"/>
    <property type="project" value="TreeGrafter"/>
</dbReference>
<feature type="domain" description="ABC3 transporter permease C-terminal" evidence="7">
    <location>
        <begin position="296"/>
        <end position="405"/>
    </location>
</feature>
<feature type="transmembrane region" description="Helical" evidence="6">
    <location>
        <begin position="791"/>
        <end position="816"/>
    </location>
</feature>
<comment type="caution">
    <text evidence="9">The sequence shown here is derived from an EMBL/GenBank/DDBJ whole genome shotgun (WGS) entry which is preliminary data.</text>
</comment>
<proteinExistence type="predicted"/>
<dbReference type="Pfam" id="PF02687">
    <property type="entry name" value="FtsX"/>
    <property type="match status" value="2"/>
</dbReference>
<protein>
    <recommendedName>
        <fullName evidence="11">ABC transporter permease</fullName>
    </recommendedName>
</protein>
<feature type="transmembrane region" description="Helical" evidence="6">
    <location>
        <begin position="759"/>
        <end position="779"/>
    </location>
</feature>
<feature type="domain" description="MacB-like periplasmic core" evidence="8">
    <location>
        <begin position="26"/>
        <end position="203"/>
    </location>
</feature>
<organism evidence="9 10">
    <name type="scientific">Colwellia psychrerythraea</name>
    <name type="common">Vibrio psychroerythus</name>
    <dbReference type="NCBI Taxonomy" id="28229"/>
    <lineage>
        <taxon>Bacteria</taxon>
        <taxon>Pseudomonadati</taxon>
        <taxon>Pseudomonadota</taxon>
        <taxon>Gammaproteobacteria</taxon>
        <taxon>Alteromonadales</taxon>
        <taxon>Colwelliaceae</taxon>
        <taxon>Colwellia</taxon>
    </lineage>
</organism>
<dbReference type="GO" id="GO:0005886">
    <property type="term" value="C:plasma membrane"/>
    <property type="evidence" value="ECO:0007669"/>
    <property type="project" value="UniProtKB-SubCell"/>
</dbReference>
<dbReference type="EMBL" id="JQED01000003">
    <property type="protein sequence ID" value="KGJ95327.1"/>
    <property type="molecule type" value="Genomic_DNA"/>
</dbReference>
<evidence type="ECO:0000259" key="7">
    <source>
        <dbReference type="Pfam" id="PF02687"/>
    </source>
</evidence>
<feature type="domain" description="ABC3 transporter permease C-terminal" evidence="7">
    <location>
        <begin position="711"/>
        <end position="822"/>
    </location>
</feature>
<dbReference type="InterPro" id="IPR050250">
    <property type="entry name" value="Macrolide_Exporter_MacB"/>
</dbReference>
<sequence length="830" mass="90888">MSLFKKSLYQGIIRVFSLPRLSVPLILTLGLTLGAVLSVISISSTLLYQPLQGVKNEALLQTLDYRFKMSDTLSVSYWNMNRLADFGEKFSDLGEWAGVAPSEQDVVVNNTTFATTRYDASSNILSVLGSQLLFGDNVTLESTEQYVWISKSLWENAYAGVKSVIGKQITITNQQYIIAGVIEDVMAIKSTRAVLPQQVWFIANLAKVKTQTDSVGNISNDIDTLILKSANGQAQLPSQAQVDAWLEDYVTRNVDGDQVQMFMDFMNNTTKEAKGSSYRSNMLGETESLLIALFTAVIGLLLMATLNLLNLFIAHYQGRTKEFAIQLSLGASLTKVRLLVLLENLPSFILAAITGLLVTGWAIKSLPLIAGDSLPMIDAISINSTTMLASIAIIFVLSALFSALALVDIDKQALGNNLNSSGKGIQAQSNQWLSRALMIVQLSIASILLTASVMIAMQSYQAVYQDTGYDIGNSYEIGVTVSDEEYITQLNTFDSYGKSEAKQFLDSISNLIEQEVSNSQVIIPNYGPLSDSLRVNAFRDEASGERVIHQIKTLGAEYFSTFNIPVLAGANVSQAQIDNDEDRIVIDENMAKTLFSNLSYQEVIGKTIQMSPDGSTPPSIVTGVVANTLSQTGSAETIDLPSVYSHRIRPGSTMQFTVMLPAGRTLTPAMLESEVKRQFPRLTNLTVQSLKDIWQRQTLNQRLSLWIVLAMTGLTLFLAAIGVAGLTQMTTNHRKYELAVRMATGAKQAKLVNFILKDALSMLVVGLGLGFIISVFGYQKISQSLEMLPDFNWLAMASLDAVLVIIVILSVIMPAWRVISSDPMQALREE</sequence>
<keyword evidence="3 6" id="KW-0812">Transmembrane</keyword>
<keyword evidence="4 6" id="KW-1133">Transmembrane helix</keyword>
<keyword evidence="2" id="KW-1003">Cell membrane</keyword>
<comment type="subcellular location">
    <subcellularLocation>
        <location evidence="1">Cell membrane</location>
        <topology evidence="1">Multi-pass membrane protein</topology>
    </subcellularLocation>
</comment>
<evidence type="ECO:0000259" key="8">
    <source>
        <dbReference type="Pfam" id="PF12704"/>
    </source>
</evidence>
<reference evidence="9 10" key="1">
    <citation type="submission" date="2014-08" db="EMBL/GenBank/DDBJ databases">
        <title>Genomic and Phenotypic Diversity of Colwellia psychrerythraea strains from Disparate Marine Basins.</title>
        <authorList>
            <person name="Techtmann S.M."/>
            <person name="Stelling S.C."/>
            <person name="Utturkar S.M."/>
            <person name="Alshibli N."/>
            <person name="Harris A."/>
            <person name="Brown S.D."/>
            <person name="Hazen T.C."/>
        </authorList>
    </citation>
    <scope>NUCLEOTIDE SEQUENCE [LARGE SCALE GENOMIC DNA]</scope>
    <source>
        <strain evidence="9 10">ND2E</strain>
    </source>
</reference>
<feature type="domain" description="MacB-like periplasmic core" evidence="8">
    <location>
        <begin position="442"/>
        <end position="667"/>
    </location>
</feature>
<evidence type="ECO:0000256" key="4">
    <source>
        <dbReference type="ARBA" id="ARBA00022989"/>
    </source>
</evidence>
<dbReference type="PANTHER" id="PTHR30572:SF18">
    <property type="entry name" value="ABC-TYPE MACROLIDE FAMILY EXPORT SYSTEM PERMEASE COMPONENT 2"/>
    <property type="match status" value="1"/>
</dbReference>
<gene>
    <name evidence="9" type="ORF">ND2E_1109</name>
</gene>
<accession>A0A099KZM8</accession>
<dbReference type="InterPro" id="IPR003838">
    <property type="entry name" value="ABC3_permease_C"/>
</dbReference>
<feature type="transmembrane region" description="Helical" evidence="6">
    <location>
        <begin position="348"/>
        <end position="366"/>
    </location>
</feature>
<evidence type="ECO:0008006" key="11">
    <source>
        <dbReference type="Google" id="ProtNLM"/>
    </source>
</evidence>
<feature type="transmembrane region" description="Helical" evidence="6">
    <location>
        <begin position="289"/>
        <end position="311"/>
    </location>
</feature>
<feature type="transmembrane region" description="Helical" evidence="6">
    <location>
        <begin position="436"/>
        <end position="457"/>
    </location>
</feature>
<name>A0A099KZM8_COLPS</name>
<evidence type="ECO:0000313" key="10">
    <source>
        <dbReference type="Proteomes" id="UP000029843"/>
    </source>
</evidence>
<dbReference type="PATRIC" id="fig|28229.4.peg.97"/>
<dbReference type="RefSeq" id="WP_033091910.1">
    <property type="nucleotide sequence ID" value="NZ_JQED01000003.1"/>
</dbReference>
<keyword evidence="5 6" id="KW-0472">Membrane</keyword>
<dbReference type="AlphaFoldDB" id="A0A099KZM8"/>
<evidence type="ECO:0000256" key="6">
    <source>
        <dbReference type="SAM" id="Phobius"/>
    </source>
</evidence>
<evidence type="ECO:0000256" key="3">
    <source>
        <dbReference type="ARBA" id="ARBA00022692"/>
    </source>
</evidence>
<evidence type="ECO:0000313" key="9">
    <source>
        <dbReference type="EMBL" id="KGJ95327.1"/>
    </source>
</evidence>
<feature type="transmembrane region" description="Helical" evidence="6">
    <location>
        <begin position="387"/>
        <end position="407"/>
    </location>
</feature>
<dbReference type="InterPro" id="IPR025857">
    <property type="entry name" value="MacB_PCD"/>
</dbReference>
<dbReference type="Pfam" id="PF12704">
    <property type="entry name" value="MacB_PCD"/>
    <property type="match status" value="2"/>
</dbReference>